<gene>
    <name evidence="5" type="ORF">GOP47_0009327</name>
</gene>
<dbReference type="SUPFAM" id="SSF52540">
    <property type="entry name" value="P-loop containing nucleoside triphosphate hydrolases"/>
    <property type="match status" value="2"/>
</dbReference>
<dbReference type="PANTHER" id="PTHR10285">
    <property type="entry name" value="URIDINE KINASE"/>
    <property type="match status" value="1"/>
</dbReference>
<dbReference type="SMART" id="SM00382">
    <property type="entry name" value="AAA"/>
    <property type="match status" value="2"/>
</dbReference>
<dbReference type="SUPFAM" id="SSF55154">
    <property type="entry name" value="CYTH-like phosphatases"/>
    <property type="match status" value="1"/>
</dbReference>
<dbReference type="CDD" id="cd02028">
    <property type="entry name" value="UMPK_like"/>
    <property type="match status" value="2"/>
</dbReference>
<accession>A0A9D4ZJE9</accession>
<protein>
    <recommendedName>
        <fullName evidence="4">AAA+ ATPase domain-containing protein</fullName>
    </recommendedName>
</protein>
<reference evidence="5" key="1">
    <citation type="submission" date="2021-01" db="EMBL/GenBank/DDBJ databases">
        <title>Adiantum capillus-veneris genome.</title>
        <authorList>
            <person name="Fang Y."/>
            <person name="Liao Q."/>
        </authorList>
    </citation>
    <scope>NUCLEOTIDE SEQUENCE</scope>
    <source>
        <strain evidence="5">H3</strain>
        <tissue evidence="5">Leaf</tissue>
    </source>
</reference>
<proteinExistence type="predicted"/>
<keyword evidence="3" id="KW-0472">Membrane</keyword>
<dbReference type="AlphaFoldDB" id="A0A9D4ZJE9"/>
<dbReference type="Gene3D" id="2.40.320.10">
    <property type="entry name" value="Hypothetical Protein Pfu-838710-001"/>
    <property type="match status" value="1"/>
</dbReference>
<dbReference type="InterPro" id="IPR006083">
    <property type="entry name" value="PRK/URK"/>
</dbReference>
<dbReference type="InterPro" id="IPR033469">
    <property type="entry name" value="CYTH-like_dom_sf"/>
</dbReference>
<dbReference type="InterPro" id="IPR027417">
    <property type="entry name" value="P-loop_NTPase"/>
</dbReference>
<keyword evidence="1" id="KW-0934">Plastid</keyword>
<dbReference type="EMBL" id="JABFUD020000009">
    <property type="protein sequence ID" value="KAI5075251.1"/>
    <property type="molecule type" value="Genomic_DNA"/>
</dbReference>
<sequence length="915" mass="102393">MVRAIQELRDKKKGPVAVGIGGPCGSGKSSLASKVGAVFGGAVIAMEHYQDPSIAADDSKELDLLDFSLLRKNLEGLLQGNDIAMPQFDFQQKKRLGYKVVAAPESGVVIVEGTYALNERLRPYLDLKVAVVGGVHYNLISKVHRDIGETTPIDQLIDGIFPSFRQHIEPDLQHAQISISNSFKSSLREPFYILKMYKEQIKKPIDAFYDSQMRYERSLEIYLRPPYTMDQGQTTEWIKMRQCGIRYDAGWGDQRIVDKQFIIKPRVEFEVGKETLGGLLALGYQVAVSYKRESECFDNGSISICIETVDDLDRCFVLVRGKDRKVVAAQASSLGMEGPWITKSYLELVLDKKGLPRLGSPPLPTSAFQGPISPRLPKTADNMITAPRPLHLKPLNQLKTPDAPEPWTRSPTKSEMDSPPVSWRLASAESGTGKDEALKAKIQLQPIPEALDFDRGLLLGIQGIQTLLNAKGSPVIVGIGGPSGSGKTSLAYKMANIMGCEVISLENYYRSEQVRDFKYDDFSSLDLPLLLKNIREIRSRSVAMVPLFDFEKNIRSAFKTVEVSKDCGVVIIEGVYALHPSIRNLLDFWIAVVGGVHSHLIARVQRDLERSQGPLLPEDIMRTLFPMFQQHIEPHIVHAHLKIRNDFDPVHSPDSSLFVLKSSKEVSVKDIAKILDPEQVSSTVLHFTDIYLHLPGAPSTETFTEGNCIRVRNCEGRFALLIREPIREGNFIIQPKVDFDISVRTVAGLLNLGYQATAYLEAKATIYQDEKLIVEVDHLKHMETPFLQIKGSDKEAVAAAGIALNLDGTYTTMPYIEIVLGNKFSRVEGFAGLHDPEASELRKWVDFVQSQAGSSGSDDIASPIVPMEFLLEELQIRIKKLERWNRWHILNSVLWTFFMSAFVGYVLYQRKRRPA</sequence>
<dbReference type="InterPro" id="IPR003593">
    <property type="entry name" value="AAA+_ATPase"/>
</dbReference>
<dbReference type="Pfam" id="PF00485">
    <property type="entry name" value="PRK"/>
    <property type="match status" value="2"/>
</dbReference>
<feature type="transmembrane region" description="Helical" evidence="3">
    <location>
        <begin position="887"/>
        <end position="908"/>
    </location>
</feature>
<dbReference type="OrthoDB" id="738517at2759"/>
<evidence type="ECO:0000256" key="2">
    <source>
        <dbReference type="SAM" id="MobiDB-lite"/>
    </source>
</evidence>
<keyword evidence="3" id="KW-0812">Transmembrane</keyword>
<evidence type="ECO:0000313" key="6">
    <source>
        <dbReference type="Proteomes" id="UP000886520"/>
    </source>
</evidence>
<comment type="caution">
    <text evidence="5">The sequence shown here is derived from an EMBL/GenBank/DDBJ whole genome shotgun (WGS) entry which is preliminary data.</text>
</comment>
<keyword evidence="6" id="KW-1185">Reference proteome</keyword>
<name>A0A9D4ZJE9_ADICA</name>
<dbReference type="Proteomes" id="UP000886520">
    <property type="component" value="Chromosome 9"/>
</dbReference>
<evidence type="ECO:0000256" key="3">
    <source>
        <dbReference type="SAM" id="Phobius"/>
    </source>
</evidence>
<dbReference type="PRINTS" id="PR00988">
    <property type="entry name" value="URIDINKINASE"/>
</dbReference>
<dbReference type="Gene3D" id="3.40.50.300">
    <property type="entry name" value="P-loop containing nucleotide triphosphate hydrolases"/>
    <property type="match status" value="2"/>
</dbReference>
<keyword evidence="3" id="KW-1133">Transmembrane helix</keyword>
<evidence type="ECO:0000259" key="4">
    <source>
        <dbReference type="SMART" id="SM00382"/>
    </source>
</evidence>
<feature type="region of interest" description="Disordered" evidence="2">
    <location>
        <begin position="394"/>
        <end position="420"/>
    </location>
</feature>
<dbReference type="GO" id="GO:0005524">
    <property type="term" value="F:ATP binding"/>
    <property type="evidence" value="ECO:0007669"/>
    <property type="project" value="InterPro"/>
</dbReference>
<dbReference type="GO" id="GO:0016301">
    <property type="term" value="F:kinase activity"/>
    <property type="evidence" value="ECO:0007669"/>
    <property type="project" value="InterPro"/>
</dbReference>
<feature type="domain" description="AAA+ ATPase" evidence="4">
    <location>
        <begin position="14"/>
        <end position="174"/>
    </location>
</feature>
<feature type="domain" description="AAA+ ATPase" evidence="4">
    <location>
        <begin position="473"/>
        <end position="614"/>
    </location>
</feature>
<evidence type="ECO:0000313" key="5">
    <source>
        <dbReference type="EMBL" id="KAI5075251.1"/>
    </source>
</evidence>
<keyword evidence="1" id="KW-0150">Chloroplast</keyword>
<organism evidence="5 6">
    <name type="scientific">Adiantum capillus-veneris</name>
    <name type="common">Maidenhair fern</name>
    <dbReference type="NCBI Taxonomy" id="13818"/>
    <lineage>
        <taxon>Eukaryota</taxon>
        <taxon>Viridiplantae</taxon>
        <taxon>Streptophyta</taxon>
        <taxon>Embryophyta</taxon>
        <taxon>Tracheophyta</taxon>
        <taxon>Polypodiopsida</taxon>
        <taxon>Polypodiidae</taxon>
        <taxon>Polypodiales</taxon>
        <taxon>Pteridineae</taxon>
        <taxon>Pteridaceae</taxon>
        <taxon>Vittarioideae</taxon>
        <taxon>Adiantum</taxon>
    </lineage>
</organism>
<evidence type="ECO:0000256" key="1">
    <source>
        <dbReference type="ARBA" id="ARBA00022528"/>
    </source>
</evidence>